<feature type="compositionally biased region" description="Polar residues" evidence="1">
    <location>
        <begin position="9"/>
        <end position="18"/>
    </location>
</feature>
<keyword evidence="2" id="KW-1133">Transmembrane helix</keyword>
<feature type="transmembrane region" description="Helical" evidence="2">
    <location>
        <begin position="127"/>
        <end position="145"/>
    </location>
</feature>
<sequence>MLKGKQETRGTQLSSIGANQHPKECPYPASVFNNRTVSGFSIFPKSEMPISLFSSKYIYPKSLLPKPMLLPMQIKDQPQKGKISAPKICILEWPFRYNAFPPKRKKEKKILQNKFCQFQIWRTSRISIGRILEFSSLLAAFLIYICF</sequence>
<accession>A0AAV4WGM0</accession>
<feature type="region of interest" description="Disordered" evidence="1">
    <location>
        <begin position="1"/>
        <end position="21"/>
    </location>
</feature>
<evidence type="ECO:0000313" key="4">
    <source>
        <dbReference type="Proteomes" id="UP001054837"/>
    </source>
</evidence>
<name>A0AAV4WGM0_9ARAC</name>
<dbReference type="AlphaFoldDB" id="A0AAV4WGM0"/>
<evidence type="ECO:0000313" key="3">
    <source>
        <dbReference type="EMBL" id="GIY81942.1"/>
    </source>
</evidence>
<organism evidence="3 4">
    <name type="scientific">Caerostris darwini</name>
    <dbReference type="NCBI Taxonomy" id="1538125"/>
    <lineage>
        <taxon>Eukaryota</taxon>
        <taxon>Metazoa</taxon>
        <taxon>Ecdysozoa</taxon>
        <taxon>Arthropoda</taxon>
        <taxon>Chelicerata</taxon>
        <taxon>Arachnida</taxon>
        <taxon>Araneae</taxon>
        <taxon>Araneomorphae</taxon>
        <taxon>Entelegynae</taxon>
        <taxon>Araneoidea</taxon>
        <taxon>Araneidae</taxon>
        <taxon>Caerostris</taxon>
    </lineage>
</organism>
<protein>
    <submittedName>
        <fullName evidence="3">Uncharacterized protein</fullName>
    </submittedName>
</protein>
<dbReference type="EMBL" id="BPLQ01014670">
    <property type="protein sequence ID" value="GIY81942.1"/>
    <property type="molecule type" value="Genomic_DNA"/>
</dbReference>
<keyword evidence="2" id="KW-0472">Membrane</keyword>
<evidence type="ECO:0000256" key="2">
    <source>
        <dbReference type="SAM" id="Phobius"/>
    </source>
</evidence>
<keyword evidence="2" id="KW-0812">Transmembrane</keyword>
<gene>
    <name evidence="3" type="ORF">CDAR_43591</name>
</gene>
<proteinExistence type="predicted"/>
<dbReference type="Proteomes" id="UP001054837">
    <property type="component" value="Unassembled WGS sequence"/>
</dbReference>
<evidence type="ECO:0000256" key="1">
    <source>
        <dbReference type="SAM" id="MobiDB-lite"/>
    </source>
</evidence>
<keyword evidence="4" id="KW-1185">Reference proteome</keyword>
<comment type="caution">
    <text evidence="3">The sequence shown here is derived from an EMBL/GenBank/DDBJ whole genome shotgun (WGS) entry which is preliminary data.</text>
</comment>
<reference evidence="3 4" key="1">
    <citation type="submission" date="2021-06" db="EMBL/GenBank/DDBJ databases">
        <title>Caerostris darwini draft genome.</title>
        <authorList>
            <person name="Kono N."/>
            <person name="Arakawa K."/>
        </authorList>
    </citation>
    <scope>NUCLEOTIDE SEQUENCE [LARGE SCALE GENOMIC DNA]</scope>
</reference>